<dbReference type="Proteomes" id="UP000214646">
    <property type="component" value="Unassembled WGS sequence"/>
</dbReference>
<comment type="caution">
    <text evidence="2">The sequence shown here is derived from an EMBL/GenBank/DDBJ whole genome shotgun (WGS) entry which is preliminary data.</text>
</comment>
<evidence type="ECO:0000313" key="2">
    <source>
        <dbReference type="EMBL" id="OWK36400.1"/>
    </source>
</evidence>
<proteinExistence type="predicted"/>
<gene>
    <name evidence="2" type="ORF">FRUB_08963</name>
</gene>
<feature type="region of interest" description="Disordered" evidence="1">
    <location>
        <begin position="278"/>
        <end position="297"/>
    </location>
</feature>
<name>A0A225D490_9BACT</name>
<reference evidence="3" key="1">
    <citation type="submission" date="2017-06" db="EMBL/GenBank/DDBJ databases">
        <title>Genome analysis of Fimbriiglobus ruber SP5, the first member of the order Planctomycetales with confirmed chitinolytic capability.</title>
        <authorList>
            <person name="Ravin N.V."/>
            <person name="Rakitin A.L."/>
            <person name="Ivanova A.A."/>
            <person name="Beletsky A.V."/>
            <person name="Kulichevskaya I.S."/>
            <person name="Mardanov A.V."/>
            <person name="Dedysh S.N."/>
        </authorList>
    </citation>
    <scope>NUCLEOTIDE SEQUENCE [LARGE SCALE GENOMIC DNA]</scope>
    <source>
        <strain evidence="3">SP5</strain>
    </source>
</reference>
<dbReference type="EMBL" id="NIDE01000017">
    <property type="protein sequence ID" value="OWK36400.1"/>
    <property type="molecule type" value="Genomic_DNA"/>
</dbReference>
<dbReference type="PANTHER" id="PTHR38567:SF1">
    <property type="entry name" value="DUF4291 DOMAIN-CONTAINING PROTEIN"/>
    <property type="match status" value="1"/>
</dbReference>
<dbReference type="InterPro" id="IPR025633">
    <property type="entry name" value="DUF4291"/>
</dbReference>
<keyword evidence="3" id="KW-1185">Reference proteome</keyword>
<dbReference type="Pfam" id="PF14124">
    <property type="entry name" value="DUF4291"/>
    <property type="match status" value="1"/>
</dbReference>
<evidence type="ECO:0000313" key="3">
    <source>
        <dbReference type="Proteomes" id="UP000214646"/>
    </source>
</evidence>
<accession>A0A225D490</accession>
<evidence type="ECO:0008006" key="4">
    <source>
        <dbReference type="Google" id="ProtNLM"/>
    </source>
</evidence>
<sequence>MSDCCRDAHRIVVDDAVAWAEASFQRIRISERKYQRLGDTLPMEREIRADYDRDTITIYQAYSPTIAEAALSAGRFVSPFSFHRMTWIKPSFLWLMHRSNWGQKSGQERILAVRIKQSGWEKALSLAVLTSFEPGLFASPEEWAEQFAAAQVHLQWDPERTLRGAGLPYYSIQVGLSRHVIREYVDEWVVRIEDYTPRVRKIYDFLQDGQADKARRHLPPERLYPVKSEMGRRLLIETSWGRKSGLGYRLSTSQSREREFDGSHFLFPVFLRPARSEVPYPKRQSQQSKRDEGDIPGRLLLPGTWMDGNFKHYETGNNQTGETDRAYDSPDDVHGSLPFLSGLGRQWRTHDFPAKCTDSFAMNIGKLIRCCRLRKSPCDYSSPPSPEFQRRFSHLAAGRVGQMTPTIRSGGSRC</sequence>
<organism evidence="2 3">
    <name type="scientific">Fimbriiglobus ruber</name>
    <dbReference type="NCBI Taxonomy" id="1908690"/>
    <lineage>
        <taxon>Bacteria</taxon>
        <taxon>Pseudomonadati</taxon>
        <taxon>Planctomycetota</taxon>
        <taxon>Planctomycetia</taxon>
        <taxon>Gemmatales</taxon>
        <taxon>Gemmataceae</taxon>
        <taxon>Fimbriiglobus</taxon>
    </lineage>
</organism>
<dbReference type="PANTHER" id="PTHR38567">
    <property type="entry name" value="DUF4291 DOMAIN-CONTAINING PROTEIN"/>
    <property type="match status" value="1"/>
</dbReference>
<protein>
    <recommendedName>
        <fullName evidence="4">DUF4291 domain-containing protein</fullName>
    </recommendedName>
</protein>
<evidence type="ECO:0000256" key="1">
    <source>
        <dbReference type="SAM" id="MobiDB-lite"/>
    </source>
</evidence>
<dbReference type="AlphaFoldDB" id="A0A225D490"/>